<organism evidence="1">
    <name type="scientific">freshwater metagenome</name>
    <dbReference type="NCBI Taxonomy" id="449393"/>
    <lineage>
        <taxon>unclassified sequences</taxon>
        <taxon>metagenomes</taxon>
        <taxon>ecological metagenomes</taxon>
    </lineage>
</organism>
<dbReference type="AlphaFoldDB" id="A0A6J6TW13"/>
<reference evidence="1" key="1">
    <citation type="submission" date="2020-05" db="EMBL/GenBank/DDBJ databases">
        <authorList>
            <person name="Chiriac C."/>
            <person name="Salcher M."/>
            <person name="Ghai R."/>
            <person name="Kavagutti S V."/>
        </authorList>
    </citation>
    <scope>NUCLEOTIDE SEQUENCE</scope>
</reference>
<name>A0A6J6TW13_9ZZZZ</name>
<dbReference type="EMBL" id="CAEZYZ010000127">
    <property type="protein sequence ID" value="CAB4750864.1"/>
    <property type="molecule type" value="Genomic_DNA"/>
</dbReference>
<evidence type="ECO:0000313" key="1">
    <source>
        <dbReference type="EMBL" id="CAB4750864.1"/>
    </source>
</evidence>
<gene>
    <name evidence="1" type="ORF">UFOPK2810_00842</name>
</gene>
<protein>
    <submittedName>
        <fullName evidence="1">Unannotated protein</fullName>
    </submittedName>
</protein>
<accession>A0A6J6TW13</accession>
<proteinExistence type="predicted"/>
<sequence length="54" mass="5741">MGAREGADERIGEDDAAHDIVVEGALDHLAERALDEVGPGIVIVDERAHLLARP</sequence>